<keyword evidence="7" id="KW-1185">Reference proteome</keyword>
<keyword evidence="2" id="KW-0547">Nucleotide-binding</keyword>
<gene>
    <name evidence="6" type="primary">yjjK</name>
    <name evidence="6" type="ORF">NCTC10723_00100</name>
</gene>
<dbReference type="SMART" id="SM00382">
    <property type="entry name" value="AAA"/>
    <property type="match status" value="2"/>
</dbReference>
<dbReference type="AlphaFoldDB" id="A0A377GUL5"/>
<dbReference type="InterPro" id="IPR051309">
    <property type="entry name" value="ABCF_ATPase"/>
</dbReference>
<dbReference type="Pfam" id="PF12848">
    <property type="entry name" value="ABC_tran_Xtn"/>
    <property type="match status" value="1"/>
</dbReference>
<evidence type="ECO:0000313" key="6">
    <source>
        <dbReference type="EMBL" id="STO30675.1"/>
    </source>
</evidence>
<keyword evidence="1" id="KW-0677">Repeat</keyword>
<dbReference type="Gene3D" id="3.40.50.300">
    <property type="entry name" value="P-loop containing nucleotide triphosphate hydrolases"/>
    <property type="match status" value="2"/>
</dbReference>
<dbReference type="PROSITE" id="PS50893">
    <property type="entry name" value="ABC_TRANSPORTER_2"/>
    <property type="match status" value="2"/>
</dbReference>
<protein>
    <submittedName>
        <fullName evidence="6">Uncharacterized ABC transporter ATP-binding protein YjjK</fullName>
    </submittedName>
</protein>
<evidence type="ECO:0000256" key="4">
    <source>
        <dbReference type="SAM" id="Coils"/>
    </source>
</evidence>
<dbReference type="InterPro" id="IPR003593">
    <property type="entry name" value="AAA+_ATPase"/>
</dbReference>
<proteinExistence type="predicted"/>
<evidence type="ECO:0000256" key="1">
    <source>
        <dbReference type="ARBA" id="ARBA00022737"/>
    </source>
</evidence>
<dbReference type="GO" id="GO:0003676">
    <property type="term" value="F:nucleic acid binding"/>
    <property type="evidence" value="ECO:0007669"/>
    <property type="project" value="UniProtKB-ARBA"/>
</dbReference>
<dbReference type="CDD" id="cd03221">
    <property type="entry name" value="ABCF_EF-3"/>
    <property type="match status" value="1"/>
</dbReference>
<evidence type="ECO:0000259" key="5">
    <source>
        <dbReference type="PROSITE" id="PS50893"/>
    </source>
</evidence>
<dbReference type="EMBL" id="UGGU01000003">
    <property type="protein sequence ID" value="STO30675.1"/>
    <property type="molecule type" value="Genomic_DNA"/>
</dbReference>
<dbReference type="InterPro" id="IPR003439">
    <property type="entry name" value="ABC_transporter-like_ATP-bd"/>
</dbReference>
<dbReference type="SUPFAM" id="SSF52540">
    <property type="entry name" value="P-loop containing nucleoside triphosphate hydrolases"/>
    <property type="match status" value="2"/>
</dbReference>
<accession>A0A377GUL5</accession>
<dbReference type="PANTHER" id="PTHR42855">
    <property type="entry name" value="ABC TRANSPORTER ATP-BINDING SUBUNIT"/>
    <property type="match status" value="1"/>
</dbReference>
<dbReference type="Pfam" id="PF00005">
    <property type="entry name" value="ABC_tran"/>
    <property type="match status" value="2"/>
</dbReference>
<reference evidence="6 7" key="1">
    <citation type="submission" date="2018-06" db="EMBL/GenBank/DDBJ databases">
        <authorList>
            <consortium name="Pathogen Informatics"/>
            <person name="Doyle S."/>
        </authorList>
    </citation>
    <scope>NUCLEOTIDE SEQUENCE [LARGE SCALE GENOMIC DNA]</scope>
    <source>
        <strain evidence="6 7">NCTC10723</strain>
    </source>
</reference>
<dbReference type="InterPro" id="IPR027417">
    <property type="entry name" value="P-loop_NTPase"/>
</dbReference>
<feature type="domain" description="ABC transporter" evidence="5">
    <location>
        <begin position="332"/>
        <end position="545"/>
    </location>
</feature>
<dbReference type="GO" id="GO:0016887">
    <property type="term" value="F:ATP hydrolysis activity"/>
    <property type="evidence" value="ECO:0007669"/>
    <property type="project" value="InterPro"/>
</dbReference>
<dbReference type="GO" id="GO:0005524">
    <property type="term" value="F:ATP binding"/>
    <property type="evidence" value="ECO:0007669"/>
    <property type="project" value="UniProtKB-KW"/>
</dbReference>
<evidence type="ECO:0000256" key="2">
    <source>
        <dbReference type="ARBA" id="ARBA00022741"/>
    </source>
</evidence>
<sequence>MALLQVNDLYMGFSGETLFKNVSFSVDEKDKIGIIGINGAGKSTLIKILLGLEYDEVDPATNQRGTIAKKGGLKIGYLSQNPNLNKENTVFEELMTVFDNLRQDYHRIQELNIILAENLDDFDKTMEELGKITARYEQNEGYAVEYKVKQILNGLSLAESLWNNKVGDLSGGQMSRVALGKILLEEPELLILDEPTNHLDLNAIEWLEKMLKDYKKAVMVISHDVYFLDNVVNRIFEMEGKTLKTYNGNYTDYTIQKEAYITGAVKAFDKEQDKIRKMEEFIRRYKAGVKSKQARGREKILNRMEKMENPVISRKNMKLKFETDLTSVDLVLRIKDLSKSFDGQKIFSNINLDVYRGDRIGIIGKNGVGKSTLLKIVNSLETASSGEFKIGDRVKIGYYDQNHQGLNLNRTIIEELMYNFTLSEEQARNICGGFLFSEDDVYKEIKSLSGGEKARVAFMKLMLEKPNFLILDEPTNHLDIYSREILEEALEDYTGTILVVSHDRNFLDCVVNSIYEIKKDGAVMFKGDYNSYLQQRDNIKAKDESKDKAVLSYEEQKKNKNRISSLEKKIVKAEETLAKLEEKKALKEEEYNEAGRVNDLDKLLTIQKELEDFDMEIMTVMEEWESLEEELKDLTKNF</sequence>
<dbReference type="OrthoDB" id="9801441at2"/>
<organism evidence="6 7">
    <name type="scientific">Fusobacterium necrogenes</name>
    <dbReference type="NCBI Taxonomy" id="858"/>
    <lineage>
        <taxon>Bacteria</taxon>
        <taxon>Fusobacteriati</taxon>
        <taxon>Fusobacteriota</taxon>
        <taxon>Fusobacteriia</taxon>
        <taxon>Fusobacteriales</taxon>
        <taxon>Fusobacteriaceae</taxon>
        <taxon>Fusobacterium</taxon>
    </lineage>
</organism>
<evidence type="ECO:0000313" key="7">
    <source>
        <dbReference type="Proteomes" id="UP000255328"/>
    </source>
</evidence>
<dbReference type="InterPro" id="IPR032781">
    <property type="entry name" value="ABC_tran_Xtn"/>
</dbReference>
<dbReference type="FunFam" id="3.40.50.300:FF:000011">
    <property type="entry name" value="Putative ABC transporter ATP-binding component"/>
    <property type="match status" value="1"/>
</dbReference>
<dbReference type="PROSITE" id="PS00211">
    <property type="entry name" value="ABC_TRANSPORTER_1"/>
    <property type="match status" value="1"/>
</dbReference>
<evidence type="ECO:0000256" key="3">
    <source>
        <dbReference type="ARBA" id="ARBA00022840"/>
    </source>
</evidence>
<feature type="coiled-coil region" evidence="4">
    <location>
        <begin position="556"/>
        <end position="637"/>
    </location>
</feature>
<keyword evidence="3 6" id="KW-0067">ATP-binding</keyword>
<feature type="domain" description="ABC transporter" evidence="5">
    <location>
        <begin position="4"/>
        <end position="265"/>
    </location>
</feature>
<dbReference type="PANTHER" id="PTHR42855:SF2">
    <property type="entry name" value="DRUG RESISTANCE ABC TRANSPORTER,ATP-BINDING PROTEIN"/>
    <property type="match status" value="1"/>
</dbReference>
<dbReference type="InterPro" id="IPR017871">
    <property type="entry name" value="ABC_transporter-like_CS"/>
</dbReference>
<dbReference type="Proteomes" id="UP000255328">
    <property type="component" value="Unassembled WGS sequence"/>
</dbReference>
<dbReference type="RefSeq" id="WP_115268310.1">
    <property type="nucleotide sequence ID" value="NZ_UGGU01000003.1"/>
</dbReference>
<keyword evidence="4" id="KW-0175">Coiled coil</keyword>
<dbReference type="FunFam" id="3.40.50.300:FF:000309">
    <property type="entry name" value="ABC transporter ATP-binding protein"/>
    <property type="match status" value="1"/>
</dbReference>
<name>A0A377GUL5_9FUSO</name>